<feature type="transmembrane region" description="Helical" evidence="10">
    <location>
        <begin position="45"/>
        <end position="70"/>
    </location>
</feature>
<evidence type="ECO:0000313" key="13">
    <source>
        <dbReference type="Proteomes" id="UP000694680"/>
    </source>
</evidence>
<keyword evidence="5 9" id="KW-0297">G-protein coupled receptor</keyword>
<dbReference type="InterPro" id="IPR017452">
    <property type="entry name" value="GPCR_Rhodpsn_7TM"/>
</dbReference>
<evidence type="ECO:0000256" key="8">
    <source>
        <dbReference type="ARBA" id="ARBA00023224"/>
    </source>
</evidence>
<keyword evidence="8 9" id="KW-0807">Transducer</keyword>
<evidence type="ECO:0000256" key="2">
    <source>
        <dbReference type="ARBA" id="ARBA00022475"/>
    </source>
</evidence>
<gene>
    <name evidence="12" type="primary">LOC114455714</name>
</gene>
<dbReference type="GO" id="GO:0001594">
    <property type="term" value="F:trace-amine receptor activity"/>
    <property type="evidence" value="ECO:0007669"/>
    <property type="project" value="TreeGrafter"/>
</dbReference>
<evidence type="ECO:0000256" key="10">
    <source>
        <dbReference type="SAM" id="Phobius"/>
    </source>
</evidence>
<keyword evidence="4 10" id="KW-1133">Transmembrane helix</keyword>
<dbReference type="PRINTS" id="PR00237">
    <property type="entry name" value="GPCRRHODOPSN"/>
</dbReference>
<evidence type="ECO:0000256" key="5">
    <source>
        <dbReference type="ARBA" id="ARBA00023040"/>
    </source>
</evidence>
<evidence type="ECO:0000313" key="12">
    <source>
        <dbReference type="Ensembl" id="ENSGWIP00000055111.1"/>
    </source>
</evidence>
<organism evidence="12 13">
    <name type="scientific">Gouania willdenowi</name>
    <name type="common">Blunt-snouted clingfish</name>
    <name type="synonym">Lepadogaster willdenowi</name>
    <dbReference type="NCBI Taxonomy" id="441366"/>
    <lineage>
        <taxon>Eukaryota</taxon>
        <taxon>Metazoa</taxon>
        <taxon>Chordata</taxon>
        <taxon>Craniata</taxon>
        <taxon>Vertebrata</taxon>
        <taxon>Euteleostomi</taxon>
        <taxon>Actinopterygii</taxon>
        <taxon>Neopterygii</taxon>
        <taxon>Teleostei</taxon>
        <taxon>Neoteleostei</taxon>
        <taxon>Acanthomorphata</taxon>
        <taxon>Ovalentaria</taxon>
        <taxon>Blenniimorphae</taxon>
        <taxon>Blenniiformes</taxon>
        <taxon>Gobiesocoidei</taxon>
        <taxon>Gobiesocidae</taxon>
        <taxon>Gobiesocinae</taxon>
        <taxon>Gouania</taxon>
    </lineage>
</organism>
<comment type="subcellular location">
    <subcellularLocation>
        <location evidence="1">Cell membrane</location>
        <topology evidence="1">Multi-pass membrane protein</topology>
    </subcellularLocation>
</comment>
<dbReference type="PANTHER" id="PTHR24249:SF381">
    <property type="entry name" value="TRACE AMINE ASSOCIATED RECEPTOR 19P-RELATED"/>
    <property type="match status" value="1"/>
</dbReference>
<dbReference type="PROSITE" id="PS50262">
    <property type="entry name" value="G_PROTEIN_RECEP_F1_2"/>
    <property type="match status" value="1"/>
</dbReference>
<evidence type="ECO:0000256" key="9">
    <source>
        <dbReference type="RuleBase" id="RU000688"/>
    </source>
</evidence>
<keyword evidence="7 9" id="KW-0675">Receptor</keyword>
<name>A0A8C5I765_GOUWI</name>
<evidence type="ECO:0000259" key="11">
    <source>
        <dbReference type="PROSITE" id="PS50262"/>
    </source>
</evidence>
<dbReference type="InterPro" id="IPR000276">
    <property type="entry name" value="GPCR_Rhodpsn"/>
</dbReference>
<dbReference type="SUPFAM" id="SSF81321">
    <property type="entry name" value="Family A G protein-coupled receptor-like"/>
    <property type="match status" value="1"/>
</dbReference>
<dbReference type="Proteomes" id="UP000694680">
    <property type="component" value="Chromosome 21"/>
</dbReference>
<dbReference type="PANTHER" id="PTHR24249">
    <property type="entry name" value="HISTAMINE RECEPTOR-RELATED G-PROTEIN COUPLED RECEPTOR"/>
    <property type="match status" value="1"/>
</dbReference>
<comment type="similarity">
    <text evidence="9">Belongs to the G-protein coupled receptor 1 family.</text>
</comment>
<feature type="transmembrane region" description="Helical" evidence="10">
    <location>
        <begin position="82"/>
        <end position="104"/>
    </location>
</feature>
<protein>
    <submittedName>
        <fullName evidence="12">Trace amine-associated receptor 13c-like</fullName>
    </submittedName>
</protein>
<dbReference type="Gene3D" id="1.20.1070.10">
    <property type="entry name" value="Rhodopsin 7-helix transmembrane proteins"/>
    <property type="match status" value="1"/>
</dbReference>
<dbReference type="AlphaFoldDB" id="A0A8C5I765"/>
<feature type="transmembrane region" description="Helical" evidence="10">
    <location>
        <begin position="157"/>
        <end position="175"/>
    </location>
</feature>
<reference evidence="12" key="1">
    <citation type="submission" date="2020-06" db="EMBL/GenBank/DDBJ databases">
        <authorList>
            <consortium name="Wellcome Sanger Institute Data Sharing"/>
        </authorList>
    </citation>
    <scope>NUCLEOTIDE SEQUENCE [LARGE SCALE GENOMIC DNA]</scope>
</reference>
<feature type="transmembrane region" description="Helical" evidence="10">
    <location>
        <begin position="265"/>
        <end position="283"/>
    </location>
</feature>
<dbReference type="Pfam" id="PF00001">
    <property type="entry name" value="7tm_1"/>
    <property type="match status" value="1"/>
</dbReference>
<feature type="transmembrane region" description="Helical" evidence="10">
    <location>
        <begin position="295"/>
        <end position="318"/>
    </location>
</feature>
<feature type="transmembrane region" description="Helical" evidence="10">
    <location>
        <begin position="212"/>
        <end position="232"/>
    </location>
</feature>
<evidence type="ECO:0000256" key="4">
    <source>
        <dbReference type="ARBA" id="ARBA00022989"/>
    </source>
</evidence>
<evidence type="ECO:0000256" key="3">
    <source>
        <dbReference type="ARBA" id="ARBA00022692"/>
    </source>
</evidence>
<reference evidence="12" key="2">
    <citation type="submission" date="2025-08" db="UniProtKB">
        <authorList>
            <consortium name="Ensembl"/>
        </authorList>
    </citation>
    <scope>IDENTIFICATION</scope>
</reference>
<keyword evidence="13" id="KW-1185">Reference proteome</keyword>
<keyword evidence="6 10" id="KW-0472">Membrane</keyword>
<keyword evidence="3 9" id="KW-0812">Transmembrane</keyword>
<feature type="domain" description="G-protein coupled receptors family 1 profile" evidence="11">
    <location>
        <begin position="61"/>
        <end position="315"/>
    </location>
</feature>
<sequence length="345" mass="38352">MSQSRRTLVQSSAKTATMDVEESELCFPHLNSSCRKNSRAPAVSMLIYVILSSISLLTMVMNLMIIISISHFKKLHSPTNSLLLSLAVSDFLVGFLLVFQIILIDGCWFFGDLMCGVYFILDHIFTSASIGTMVLISVDRYVAICYPLHYPIKVTQYRVRVCVFLCWTICAFFHCMLLKNNIRQPGLYNTCVGECVVIIDFFGGIADVVCSFIAPVTVIVVLYVRIFVVAVSQARAMRSQVKGAKGQGSVRRVAAKKSEMKAAKALGVVVLVFLICVCPYFCFTLESGDAVVSASAAAFVMCLFYMNSFLNPLIYAFFYPWFRNCMKCIVTFQIMKPGSSDANMG</sequence>
<evidence type="ECO:0000256" key="7">
    <source>
        <dbReference type="ARBA" id="ARBA00023170"/>
    </source>
</evidence>
<evidence type="ECO:0000256" key="6">
    <source>
        <dbReference type="ARBA" id="ARBA00023136"/>
    </source>
</evidence>
<reference evidence="12" key="3">
    <citation type="submission" date="2025-09" db="UniProtKB">
        <authorList>
            <consortium name="Ensembl"/>
        </authorList>
    </citation>
    <scope>IDENTIFICATION</scope>
</reference>
<keyword evidence="2" id="KW-1003">Cell membrane</keyword>
<dbReference type="InterPro" id="IPR050569">
    <property type="entry name" value="TAAR"/>
</dbReference>
<dbReference type="Ensembl" id="ENSGWIT00000059353.1">
    <property type="protein sequence ID" value="ENSGWIP00000055111.1"/>
    <property type="gene ID" value="ENSGWIG00000026257.1"/>
</dbReference>
<dbReference type="GO" id="GO:0005886">
    <property type="term" value="C:plasma membrane"/>
    <property type="evidence" value="ECO:0007669"/>
    <property type="project" value="UniProtKB-SubCell"/>
</dbReference>
<accession>A0A8C5I765</accession>
<proteinExistence type="inferred from homology"/>
<dbReference type="CDD" id="cd15055">
    <property type="entry name" value="7tmA_TAARs"/>
    <property type="match status" value="1"/>
</dbReference>
<feature type="transmembrane region" description="Helical" evidence="10">
    <location>
        <begin position="116"/>
        <end position="137"/>
    </location>
</feature>
<evidence type="ECO:0000256" key="1">
    <source>
        <dbReference type="ARBA" id="ARBA00004651"/>
    </source>
</evidence>
<dbReference type="PROSITE" id="PS00237">
    <property type="entry name" value="G_PROTEIN_RECEP_F1_1"/>
    <property type="match status" value="1"/>
</dbReference>